<evidence type="ECO:0000256" key="1">
    <source>
        <dbReference type="SAM" id="MobiDB-lite"/>
    </source>
</evidence>
<evidence type="ECO:0000313" key="3">
    <source>
        <dbReference type="Proteomes" id="UP000253769"/>
    </source>
</evidence>
<protein>
    <submittedName>
        <fullName evidence="2">Uncharacterized protein</fullName>
    </submittedName>
</protein>
<organism evidence="2 3">
    <name type="scientific">Motiliproteus coralliicola</name>
    <dbReference type="NCBI Taxonomy" id="2283196"/>
    <lineage>
        <taxon>Bacteria</taxon>
        <taxon>Pseudomonadati</taxon>
        <taxon>Pseudomonadota</taxon>
        <taxon>Gammaproteobacteria</taxon>
        <taxon>Oceanospirillales</taxon>
        <taxon>Oceanospirillaceae</taxon>
        <taxon>Motiliproteus</taxon>
    </lineage>
</organism>
<dbReference type="Proteomes" id="UP000253769">
    <property type="component" value="Unassembled WGS sequence"/>
</dbReference>
<reference evidence="2 3" key="1">
    <citation type="submission" date="2018-07" db="EMBL/GenBank/DDBJ databases">
        <title>Motiliproteus coralliicola sp. nov., a bacterium isolated from Coral.</title>
        <authorList>
            <person name="Wang G."/>
        </authorList>
    </citation>
    <scope>NUCLEOTIDE SEQUENCE [LARGE SCALE GENOMIC DNA]</scope>
    <source>
        <strain evidence="2 3">C34</strain>
    </source>
</reference>
<evidence type="ECO:0000313" key="2">
    <source>
        <dbReference type="EMBL" id="RDE19038.1"/>
    </source>
</evidence>
<accession>A0A369WAI8</accession>
<feature type="region of interest" description="Disordered" evidence="1">
    <location>
        <begin position="44"/>
        <end position="87"/>
    </location>
</feature>
<proteinExistence type="predicted"/>
<keyword evidence="3" id="KW-1185">Reference proteome</keyword>
<gene>
    <name evidence="2" type="ORF">DV711_15695</name>
</gene>
<feature type="compositionally biased region" description="Basic and acidic residues" evidence="1">
    <location>
        <begin position="63"/>
        <end position="77"/>
    </location>
</feature>
<name>A0A369WAI8_9GAMM</name>
<dbReference type="AlphaFoldDB" id="A0A369WAI8"/>
<sequence length="119" mass="13357">MTLNRTKLMAFSLLALMLLVWGSHQFSQTIRLHSLTVVSSADSTEIHTDHQHQTAQSHASLGIEHRHPPGTPDHTHENASVPQPVISPYQPVHARPLVVQAGHPIPPLFRFERPPRFFS</sequence>
<dbReference type="EMBL" id="QQOH01000004">
    <property type="protein sequence ID" value="RDE19038.1"/>
    <property type="molecule type" value="Genomic_DNA"/>
</dbReference>
<comment type="caution">
    <text evidence="2">The sequence shown here is derived from an EMBL/GenBank/DDBJ whole genome shotgun (WGS) entry which is preliminary data.</text>
</comment>